<dbReference type="PANTHER" id="PTHR35801">
    <property type="entry name" value="PHOSPHOSERINE PHOSPHATASE RSBX"/>
    <property type="match status" value="1"/>
</dbReference>
<dbReference type="InterPro" id="IPR001932">
    <property type="entry name" value="PPM-type_phosphatase-like_dom"/>
</dbReference>
<dbReference type="RefSeq" id="WP_122901860.1">
    <property type="nucleotide sequence ID" value="NZ_RHIB01000004.1"/>
</dbReference>
<name>A0A3M7TP28_9BACI</name>
<evidence type="ECO:0000313" key="2">
    <source>
        <dbReference type="EMBL" id="RNA66355.1"/>
    </source>
</evidence>
<evidence type="ECO:0000259" key="1">
    <source>
        <dbReference type="SMART" id="SM00331"/>
    </source>
</evidence>
<dbReference type="Pfam" id="PF07228">
    <property type="entry name" value="SpoIIE"/>
    <property type="match status" value="1"/>
</dbReference>
<gene>
    <name evidence="2" type="ORF">EBO34_19775</name>
</gene>
<dbReference type="InterPro" id="IPR036457">
    <property type="entry name" value="PPM-type-like_dom_sf"/>
</dbReference>
<feature type="domain" description="PPM-type phosphatase" evidence="1">
    <location>
        <begin position="9"/>
        <end position="199"/>
    </location>
</feature>
<dbReference type="EMBL" id="RHIB01000004">
    <property type="protein sequence ID" value="RNA66355.1"/>
    <property type="molecule type" value="Genomic_DNA"/>
</dbReference>
<comment type="caution">
    <text evidence="2">The sequence shown here is derived from an EMBL/GenBank/DDBJ whole genome shotgun (WGS) entry which is preliminary data.</text>
</comment>
<dbReference type="InterPro" id="IPR039248">
    <property type="entry name" value="Ptase_RsbX"/>
</dbReference>
<proteinExistence type="predicted"/>
<dbReference type="SUPFAM" id="SSF81606">
    <property type="entry name" value="PP2C-like"/>
    <property type="match status" value="1"/>
</dbReference>
<organism evidence="2 3">
    <name type="scientific">Alteribacter keqinensis</name>
    <dbReference type="NCBI Taxonomy" id="2483800"/>
    <lineage>
        <taxon>Bacteria</taxon>
        <taxon>Bacillati</taxon>
        <taxon>Bacillota</taxon>
        <taxon>Bacilli</taxon>
        <taxon>Bacillales</taxon>
        <taxon>Bacillaceae</taxon>
        <taxon>Alteribacter</taxon>
    </lineage>
</organism>
<evidence type="ECO:0000313" key="3">
    <source>
        <dbReference type="Proteomes" id="UP000278746"/>
    </source>
</evidence>
<sequence>MIKHHQLNDIEITSYYTAKQGNWCSGDAFYVSNGDEYVICAVVDGLGSGEEAMEASSAVIKVIEAHKDESVEVLMDKSNKELWQKRGAVMTIMKIDQRTQEIIYSNVGNIGCIFYPPSGKLVRPIPSRGYLSGKRQKFKAQRISFEKGMTFILYSDGLTFDPVFHQFMAKTPSTKKAMEQVIGGMADTSDDTTILIGKVSLGV</sequence>
<protein>
    <submittedName>
        <fullName evidence="2">Phosphoserine phosphatase</fullName>
    </submittedName>
</protein>
<dbReference type="OrthoDB" id="1090916at2"/>
<reference evidence="2 3" key="1">
    <citation type="submission" date="2018-10" db="EMBL/GenBank/DDBJ databases">
        <title>Bacillus Keqinensis sp. nov., a moderately halophilic bacterium isolated from a saline-alkaline lake.</title>
        <authorList>
            <person name="Wang H."/>
        </authorList>
    </citation>
    <scope>NUCLEOTIDE SEQUENCE [LARGE SCALE GENOMIC DNA]</scope>
    <source>
        <strain evidence="2 3">KQ-3</strain>
    </source>
</reference>
<dbReference type="Proteomes" id="UP000278746">
    <property type="component" value="Unassembled WGS sequence"/>
</dbReference>
<dbReference type="SMART" id="SM00331">
    <property type="entry name" value="PP2C_SIG"/>
    <property type="match status" value="1"/>
</dbReference>
<accession>A0A3M7TP28</accession>
<dbReference type="PANTHER" id="PTHR35801:SF1">
    <property type="entry name" value="PHOSPHOSERINE PHOSPHATASE RSBX"/>
    <property type="match status" value="1"/>
</dbReference>
<dbReference type="AlphaFoldDB" id="A0A3M7TP28"/>
<keyword evidence="3" id="KW-1185">Reference proteome</keyword>
<dbReference type="Gene3D" id="3.60.40.10">
    <property type="entry name" value="PPM-type phosphatase domain"/>
    <property type="match status" value="1"/>
</dbReference>